<dbReference type="EMBL" id="CAACXN010000015">
    <property type="protein sequence ID" value="VEW13540.1"/>
    <property type="molecule type" value="Genomic_DNA"/>
</dbReference>
<dbReference type="InterPro" id="IPR003615">
    <property type="entry name" value="HNH_nuc"/>
</dbReference>
<feature type="region of interest" description="Disordered" evidence="1">
    <location>
        <begin position="99"/>
        <end position="121"/>
    </location>
</feature>
<evidence type="ECO:0000313" key="4">
    <source>
        <dbReference type="Proteomes" id="UP000386281"/>
    </source>
</evidence>
<protein>
    <recommendedName>
        <fullName evidence="2">HNH nuclease domain-containing protein</fullName>
    </recommendedName>
</protein>
<dbReference type="SUPFAM" id="SSF54060">
    <property type="entry name" value="His-Me finger endonucleases"/>
    <property type="match status" value="1"/>
</dbReference>
<organism evidence="3 4">
    <name type="scientific">Brevibacterium casei</name>
    <dbReference type="NCBI Taxonomy" id="33889"/>
    <lineage>
        <taxon>Bacteria</taxon>
        <taxon>Bacillati</taxon>
        <taxon>Actinomycetota</taxon>
        <taxon>Actinomycetes</taxon>
        <taxon>Micrococcales</taxon>
        <taxon>Brevibacteriaceae</taxon>
        <taxon>Brevibacterium</taxon>
    </lineage>
</organism>
<evidence type="ECO:0000256" key="1">
    <source>
        <dbReference type="SAM" id="MobiDB-lite"/>
    </source>
</evidence>
<dbReference type="Proteomes" id="UP000386281">
    <property type="component" value="Unassembled WGS sequence"/>
</dbReference>
<dbReference type="AlphaFoldDB" id="A0A449D7K3"/>
<gene>
    <name evidence="3" type="ORF">NCTC12391_01785</name>
</gene>
<evidence type="ECO:0000259" key="2">
    <source>
        <dbReference type="Pfam" id="PF13392"/>
    </source>
</evidence>
<proteinExistence type="predicted"/>
<dbReference type="RefSeq" id="WP_190246886.1">
    <property type="nucleotide sequence ID" value="NZ_CAACXN010000015.1"/>
</dbReference>
<dbReference type="Pfam" id="PF13392">
    <property type="entry name" value="HNH_3"/>
    <property type="match status" value="1"/>
</dbReference>
<evidence type="ECO:0000313" key="3">
    <source>
        <dbReference type="EMBL" id="VEW13540.1"/>
    </source>
</evidence>
<name>A0A449D7K3_9MICO</name>
<reference evidence="3 4" key="1">
    <citation type="submission" date="2019-02" db="EMBL/GenBank/DDBJ databases">
        <authorList>
            <consortium name="Pathogen Informatics"/>
        </authorList>
    </citation>
    <scope>NUCLEOTIDE SEQUENCE [LARGE SCALE GENOMIC DNA]</scope>
    <source>
        <strain evidence="3 4">3012STDY7078520</strain>
    </source>
</reference>
<sequence length="208" mass="23802">MTDQDDLRDYPPSVVSRFWSKVDKSGDCWIWTAGKNAGGYGQFTPSRGKNMRAHRFSYELAFGPIPKGAPLDHICHDPNDCHGGDSCPHRACVNPDHLRVSTNDENTSNERSRHSNSRKTHCAKGHEYSDENTRIWAGRRYCVTCMDERNRIARSNRPPRTNLTEDQVREIRKMSLSGIGRQVISEQYGISPSNVSNIIYRRSWKHVL</sequence>
<dbReference type="InterPro" id="IPR044925">
    <property type="entry name" value="His-Me_finger_sf"/>
</dbReference>
<feature type="domain" description="HNH nuclease" evidence="2">
    <location>
        <begin position="53"/>
        <end position="81"/>
    </location>
</feature>
<accession>A0A449D7K3</accession>